<dbReference type="EMBL" id="KN831787">
    <property type="protein sequence ID" value="KIM39103.1"/>
    <property type="molecule type" value="Genomic_DNA"/>
</dbReference>
<reference evidence="2" key="2">
    <citation type="submission" date="2015-01" db="EMBL/GenBank/DDBJ databases">
        <title>Evolutionary Origins and Diversification of the Mycorrhizal Mutualists.</title>
        <authorList>
            <consortium name="DOE Joint Genome Institute"/>
            <consortium name="Mycorrhizal Genomics Consortium"/>
            <person name="Kohler A."/>
            <person name="Kuo A."/>
            <person name="Nagy L.G."/>
            <person name="Floudas D."/>
            <person name="Copeland A."/>
            <person name="Barry K.W."/>
            <person name="Cichocki N."/>
            <person name="Veneault-Fourrey C."/>
            <person name="LaButti K."/>
            <person name="Lindquist E.A."/>
            <person name="Lipzen A."/>
            <person name="Lundell T."/>
            <person name="Morin E."/>
            <person name="Murat C."/>
            <person name="Riley R."/>
            <person name="Ohm R."/>
            <person name="Sun H."/>
            <person name="Tunlid A."/>
            <person name="Henrissat B."/>
            <person name="Grigoriev I.V."/>
            <person name="Hibbett D.S."/>
            <person name="Martin F."/>
        </authorList>
    </citation>
    <scope>NUCLEOTIDE SEQUENCE [LARGE SCALE GENOMIC DNA]</scope>
    <source>
        <strain evidence="2">h7</strain>
    </source>
</reference>
<evidence type="ECO:0000313" key="2">
    <source>
        <dbReference type="Proteomes" id="UP000053424"/>
    </source>
</evidence>
<gene>
    <name evidence="1" type="ORF">M413DRAFT_236021</name>
</gene>
<protein>
    <submittedName>
        <fullName evidence="1">Uncharacterized protein</fullName>
    </submittedName>
</protein>
<dbReference type="Proteomes" id="UP000053424">
    <property type="component" value="Unassembled WGS sequence"/>
</dbReference>
<sequence length="91" mass="9901">MARLPPLIFASAFSTRASPTTSDGKCSIGKSNHKKLVSKGALSAYSIKVSNSILGECFHPGTYCEMRPERSAAVQSRLDGRWKSPCRLPCR</sequence>
<organism evidence="1 2">
    <name type="scientific">Hebeloma cylindrosporum</name>
    <dbReference type="NCBI Taxonomy" id="76867"/>
    <lineage>
        <taxon>Eukaryota</taxon>
        <taxon>Fungi</taxon>
        <taxon>Dikarya</taxon>
        <taxon>Basidiomycota</taxon>
        <taxon>Agaricomycotina</taxon>
        <taxon>Agaricomycetes</taxon>
        <taxon>Agaricomycetidae</taxon>
        <taxon>Agaricales</taxon>
        <taxon>Agaricineae</taxon>
        <taxon>Hymenogastraceae</taxon>
        <taxon>Hebeloma</taxon>
    </lineage>
</organism>
<dbReference type="AlphaFoldDB" id="A0A0C2XN81"/>
<dbReference type="HOGENOM" id="CLU_2427244_0_0_1"/>
<accession>A0A0C2XN81</accession>
<reference evidence="1 2" key="1">
    <citation type="submission" date="2014-04" db="EMBL/GenBank/DDBJ databases">
        <authorList>
            <consortium name="DOE Joint Genome Institute"/>
            <person name="Kuo A."/>
            <person name="Gay G."/>
            <person name="Dore J."/>
            <person name="Kohler A."/>
            <person name="Nagy L.G."/>
            <person name="Floudas D."/>
            <person name="Copeland A."/>
            <person name="Barry K.W."/>
            <person name="Cichocki N."/>
            <person name="Veneault-Fourrey C."/>
            <person name="LaButti K."/>
            <person name="Lindquist E.A."/>
            <person name="Lipzen A."/>
            <person name="Lundell T."/>
            <person name="Morin E."/>
            <person name="Murat C."/>
            <person name="Sun H."/>
            <person name="Tunlid A."/>
            <person name="Henrissat B."/>
            <person name="Grigoriev I.V."/>
            <person name="Hibbett D.S."/>
            <person name="Martin F."/>
            <person name="Nordberg H.P."/>
            <person name="Cantor M.N."/>
            <person name="Hua S.X."/>
        </authorList>
    </citation>
    <scope>NUCLEOTIDE SEQUENCE [LARGE SCALE GENOMIC DNA]</scope>
    <source>
        <strain evidence="2">h7</strain>
    </source>
</reference>
<name>A0A0C2XN81_HEBCY</name>
<evidence type="ECO:0000313" key="1">
    <source>
        <dbReference type="EMBL" id="KIM39103.1"/>
    </source>
</evidence>
<proteinExistence type="predicted"/>
<keyword evidence="2" id="KW-1185">Reference proteome</keyword>